<accession>A0AAU7UUN0</accession>
<dbReference type="InterPro" id="IPR036118">
    <property type="entry name" value="UreE_N_sf"/>
</dbReference>
<dbReference type="SMART" id="SM00988">
    <property type="entry name" value="UreE_N"/>
    <property type="match status" value="1"/>
</dbReference>
<dbReference type="GO" id="GO:0065003">
    <property type="term" value="P:protein-containing complex assembly"/>
    <property type="evidence" value="ECO:0007669"/>
    <property type="project" value="InterPro"/>
</dbReference>
<dbReference type="RefSeq" id="WP_350246617.1">
    <property type="nucleotide sequence ID" value="NZ_CP132970.1"/>
</dbReference>
<reference evidence="7" key="1">
    <citation type="submission" date="2023-08" db="EMBL/GenBank/DDBJ databases">
        <title>The novel hydrolase IpcH responsible for the initial isoprocarb degradation step in Rhodococcus sp. D-6.</title>
        <authorList>
            <person name="Zhu Q."/>
        </authorList>
    </citation>
    <scope>NUCLEOTIDE SEQUENCE</scope>
    <source>
        <strain evidence="7">D-6</strain>
    </source>
</reference>
<comment type="subcellular location">
    <subcellularLocation>
        <location evidence="1">Cytoplasm</location>
    </subcellularLocation>
</comment>
<keyword evidence="3" id="KW-0533">Nickel</keyword>
<dbReference type="GO" id="GO:0005737">
    <property type="term" value="C:cytoplasm"/>
    <property type="evidence" value="ECO:0007669"/>
    <property type="project" value="UniProtKB-SubCell"/>
</dbReference>
<feature type="domain" description="UreE urease accessory N-terminal" evidence="6">
    <location>
        <begin position="6"/>
        <end position="69"/>
    </location>
</feature>
<name>A0AAU7UUN0_9NOCA</name>
<dbReference type="InterPro" id="IPR007864">
    <property type="entry name" value="UreE_C_dom"/>
</dbReference>
<evidence type="ECO:0000256" key="1">
    <source>
        <dbReference type="ARBA" id="ARBA00004496"/>
    </source>
</evidence>
<keyword evidence="4" id="KW-0143">Chaperone</keyword>
<dbReference type="EMBL" id="CP132970">
    <property type="protein sequence ID" value="XBW03511.1"/>
    <property type="molecule type" value="Genomic_DNA"/>
</dbReference>
<protein>
    <submittedName>
        <fullName evidence="7">Urease accessory protein UreE</fullName>
    </submittedName>
</protein>
<dbReference type="AlphaFoldDB" id="A0AAU7UUN0"/>
<dbReference type="Gene3D" id="2.60.260.20">
    <property type="entry name" value="Urease metallochaperone UreE, N-terminal domain"/>
    <property type="match status" value="1"/>
</dbReference>
<feature type="compositionally biased region" description="Basic residues" evidence="5">
    <location>
        <begin position="158"/>
        <end position="173"/>
    </location>
</feature>
<dbReference type="SUPFAM" id="SSF69287">
    <property type="entry name" value="Urease metallochaperone UreE, N-terminal domain"/>
    <property type="match status" value="1"/>
</dbReference>
<dbReference type="GO" id="GO:0016151">
    <property type="term" value="F:nickel cation binding"/>
    <property type="evidence" value="ECO:0007669"/>
    <property type="project" value="InterPro"/>
</dbReference>
<dbReference type="InterPro" id="IPR004029">
    <property type="entry name" value="UreE_N"/>
</dbReference>
<evidence type="ECO:0000256" key="5">
    <source>
        <dbReference type="SAM" id="MobiDB-lite"/>
    </source>
</evidence>
<dbReference type="GO" id="GO:0006457">
    <property type="term" value="P:protein folding"/>
    <property type="evidence" value="ECO:0007669"/>
    <property type="project" value="InterPro"/>
</dbReference>
<evidence type="ECO:0000313" key="7">
    <source>
        <dbReference type="EMBL" id="XBW03511.1"/>
    </source>
</evidence>
<dbReference type="InterPro" id="IPR012406">
    <property type="entry name" value="UreE"/>
</dbReference>
<dbReference type="Pfam" id="PF02814">
    <property type="entry name" value="UreE_N"/>
    <property type="match status" value="1"/>
</dbReference>
<organism evidence="7">
    <name type="scientific">Rhodococcus sp. D-6</name>
    <dbReference type="NCBI Taxonomy" id="1387842"/>
    <lineage>
        <taxon>Bacteria</taxon>
        <taxon>Bacillati</taxon>
        <taxon>Actinomycetota</taxon>
        <taxon>Actinomycetes</taxon>
        <taxon>Mycobacteriales</taxon>
        <taxon>Nocardiaceae</taxon>
        <taxon>Rhodococcus</taxon>
    </lineage>
</organism>
<dbReference type="KEGG" id="rhox:RBB84_19830"/>
<sequence length="173" mass="18706">MEATTILGDATDPQYAHRQIDTVHIPWGDARKHRQVLTTLAGHELTVNLPRGTFLSEGAVIADDGTTIVVVTRPPEDAVVMDFADNVGADAVRRALVFGYILGNQHAPLEVSADQLRTPLMTSAHAAEQMLRDLHLNARVDEVALAAHGWTNTSADHHHTHGTSHSHGHGHGH</sequence>
<evidence type="ECO:0000259" key="6">
    <source>
        <dbReference type="SMART" id="SM00988"/>
    </source>
</evidence>
<dbReference type="SUPFAM" id="SSF69737">
    <property type="entry name" value="Urease metallochaperone UreE, C-terminal domain"/>
    <property type="match status" value="1"/>
</dbReference>
<dbReference type="GO" id="GO:0019627">
    <property type="term" value="P:urea metabolic process"/>
    <property type="evidence" value="ECO:0007669"/>
    <property type="project" value="InterPro"/>
</dbReference>
<dbReference type="Pfam" id="PF05194">
    <property type="entry name" value="UreE_C"/>
    <property type="match status" value="1"/>
</dbReference>
<proteinExistence type="predicted"/>
<feature type="region of interest" description="Disordered" evidence="5">
    <location>
        <begin position="153"/>
        <end position="173"/>
    </location>
</feature>
<evidence type="ECO:0000256" key="4">
    <source>
        <dbReference type="ARBA" id="ARBA00023186"/>
    </source>
</evidence>
<evidence type="ECO:0000256" key="2">
    <source>
        <dbReference type="ARBA" id="ARBA00022490"/>
    </source>
</evidence>
<dbReference type="PIRSF" id="PIRSF036402">
    <property type="entry name" value="Ureas_acces_UreE"/>
    <property type="match status" value="1"/>
</dbReference>
<evidence type="ECO:0000256" key="3">
    <source>
        <dbReference type="ARBA" id="ARBA00022596"/>
    </source>
</evidence>
<gene>
    <name evidence="7" type="ORF">RBB84_19830</name>
</gene>
<keyword evidence="2" id="KW-0963">Cytoplasm</keyword>
<dbReference type="Gene3D" id="3.30.70.790">
    <property type="entry name" value="UreE, C-terminal domain"/>
    <property type="match status" value="1"/>
</dbReference>